<comment type="caution">
    <text evidence="1">The sequence shown here is derived from an EMBL/GenBank/DDBJ whole genome shotgun (WGS) entry which is preliminary data.</text>
</comment>
<sequence>MQNKRTPKQTKVSFGDFVFFHPDYTVGFGFSPNLPVYKKYTGSWAD</sequence>
<dbReference type="AlphaFoldDB" id="S7WWB4"/>
<proteinExistence type="predicted"/>
<dbReference type="Proteomes" id="UP000018420">
    <property type="component" value="Unassembled WGS sequence"/>
</dbReference>
<organism evidence="1 2">
    <name type="scientific">Acinetobacter junii CIP 107470 = MTCC 11364</name>
    <dbReference type="NCBI Taxonomy" id="1217666"/>
    <lineage>
        <taxon>Bacteria</taxon>
        <taxon>Pseudomonadati</taxon>
        <taxon>Pseudomonadota</taxon>
        <taxon>Gammaproteobacteria</taxon>
        <taxon>Moraxellales</taxon>
        <taxon>Moraxellaceae</taxon>
        <taxon>Acinetobacter</taxon>
    </lineage>
</organism>
<evidence type="ECO:0000313" key="2">
    <source>
        <dbReference type="Proteomes" id="UP000018420"/>
    </source>
</evidence>
<dbReference type="PATRIC" id="fig|1330047.3.peg.130"/>
<dbReference type="EMBL" id="ASYZ01000010">
    <property type="protein sequence ID" value="EPR87470.1"/>
    <property type="molecule type" value="Genomic_DNA"/>
</dbReference>
<accession>S7WWB4</accession>
<name>S7WWB4_ACIJU</name>
<gene>
    <name evidence="1" type="ORF">L292_0057</name>
</gene>
<evidence type="ECO:0000313" key="1">
    <source>
        <dbReference type="EMBL" id="EPR87470.1"/>
    </source>
</evidence>
<reference evidence="1 2" key="1">
    <citation type="submission" date="2013-05" db="EMBL/GenBank/DDBJ databases">
        <title>Genome assembly of Acinetobacter junii MTCC 11364.</title>
        <authorList>
            <person name="Khatri I."/>
            <person name="Singh N.K."/>
            <person name="Subramanian S."/>
            <person name="Mayilraj S."/>
        </authorList>
    </citation>
    <scope>NUCLEOTIDE SEQUENCE [LARGE SCALE GENOMIC DNA]</scope>
    <source>
        <strain evidence="1 2">MTCC 11364</strain>
    </source>
</reference>
<protein>
    <submittedName>
        <fullName evidence="1">Uncharacterized protein</fullName>
    </submittedName>
</protein>